<dbReference type="PANTHER" id="PTHR48081">
    <property type="entry name" value="AB HYDROLASE SUPERFAMILY PROTEIN C4A8.06C"/>
    <property type="match status" value="1"/>
</dbReference>
<dbReference type="RefSeq" id="XP_030994610.1">
    <property type="nucleotide sequence ID" value="XM_031141449.1"/>
</dbReference>
<gene>
    <name evidence="3" type="ORF">E0L32_006779</name>
</gene>
<evidence type="ECO:0000256" key="1">
    <source>
        <dbReference type="ARBA" id="ARBA00022801"/>
    </source>
</evidence>
<dbReference type="PANTHER" id="PTHR48081:SF33">
    <property type="entry name" value="KYNURENINE FORMAMIDASE"/>
    <property type="match status" value="1"/>
</dbReference>
<proteinExistence type="predicted"/>
<dbReference type="Pfam" id="PF20434">
    <property type="entry name" value="BD-FAE"/>
    <property type="match status" value="1"/>
</dbReference>
<dbReference type="Gene3D" id="3.40.50.1820">
    <property type="entry name" value="alpha/beta hydrolase"/>
    <property type="match status" value="1"/>
</dbReference>
<evidence type="ECO:0000259" key="2">
    <source>
        <dbReference type="Pfam" id="PF20434"/>
    </source>
</evidence>
<evidence type="ECO:0000313" key="3">
    <source>
        <dbReference type="EMBL" id="TPX12899.1"/>
    </source>
</evidence>
<dbReference type="STRING" id="1093900.A0A507B6B2"/>
<dbReference type="InParanoid" id="A0A507B6B2"/>
<organism evidence="3 4">
    <name type="scientific">Thyridium curvatum</name>
    <dbReference type="NCBI Taxonomy" id="1093900"/>
    <lineage>
        <taxon>Eukaryota</taxon>
        <taxon>Fungi</taxon>
        <taxon>Dikarya</taxon>
        <taxon>Ascomycota</taxon>
        <taxon>Pezizomycotina</taxon>
        <taxon>Sordariomycetes</taxon>
        <taxon>Sordariomycetidae</taxon>
        <taxon>Thyridiales</taxon>
        <taxon>Thyridiaceae</taxon>
        <taxon>Thyridium</taxon>
    </lineage>
</organism>
<dbReference type="SUPFAM" id="SSF53474">
    <property type="entry name" value="alpha/beta-Hydrolases"/>
    <property type="match status" value="1"/>
</dbReference>
<accession>A0A507B6B2</accession>
<dbReference type="InterPro" id="IPR050300">
    <property type="entry name" value="GDXG_lipolytic_enzyme"/>
</dbReference>
<comment type="caution">
    <text evidence="3">The sequence shown here is derived from an EMBL/GenBank/DDBJ whole genome shotgun (WGS) entry which is preliminary data.</text>
</comment>
<dbReference type="GeneID" id="41974226"/>
<dbReference type="OrthoDB" id="433474at2759"/>
<dbReference type="EMBL" id="SKBQ01000039">
    <property type="protein sequence ID" value="TPX12899.1"/>
    <property type="molecule type" value="Genomic_DNA"/>
</dbReference>
<dbReference type="GO" id="GO:0016787">
    <property type="term" value="F:hydrolase activity"/>
    <property type="evidence" value="ECO:0007669"/>
    <property type="project" value="UniProtKB-KW"/>
</dbReference>
<dbReference type="InterPro" id="IPR029058">
    <property type="entry name" value="AB_hydrolase_fold"/>
</dbReference>
<sequence length="336" mass="37426">MDAVFEEIARETVNFGPGDEEKWRQLYEPLYSDDLFEGVQVIRDERYGPAERNLLDVFVPPGEASGRPVMLFVHGGGFFSGDKRWSEKCYANIGCAFAKLGVVTVIGNHQLVPNVTYPGGAEDIQLTREWIYQNISASKYGCGSPDKVFLFGHSSGGAHIAANLYAAELGDSSRPQRDPLFPPVAGVLYIDVPFWYDVRKPVRKKIVGQYYGNDAESVWGPKSAVGLFERLPADSPARDAKKLPTFLGSVEWEVPETADATVKFFNAYRAGSLPFHTLPLFHVLQNHNHLSNILSIGTTDTAQTDAIMLFINTCLGNQQKLSSEKRFRVRFIKKLD</sequence>
<name>A0A507B6B2_9PEZI</name>
<keyword evidence="1" id="KW-0378">Hydrolase</keyword>
<keyword evidence="4" id="KW-1185">Reference proteome</keyword>
<feature type="domain" description="BD-FAE-like" evidence="2">
    <location>
        <begin position="55"/>
        <end position="162"/>
    </location>
</feature>
<dbReference type="Proteomes" id="UP000319257">
    <property type="component" value="Unassembled WGS sequence"/>
</dbReference>
<protein>
    <recommendedName>
        <fullName evidence="2">BD-FAE-like domain-containing protein</fullName>
    </recommendedName>
</protein>
<evidence type="ECO:0000313" key="4">
    <source>
        <dbReference type="Proteomes" id="UP000319257"/>
    </source>
</evidence>
<reference evidence="3 4" key="1">
    <citation type="submission" date="2019-06" db="EMBL/GenBank/DDBJ databases">
        <title>Draft genome sequence of the filamentous fungus Phialemoniopsis curvata isolated from diesel fuel.</title>
        <authorList>
            <person name="Varaljay V.A."/>
            <person name="Lyon W.J."/>
            <person name="Crouch A.L."/>
            <person name="Drake C.E."/>
            <person name="Hollomon J.M."/>
            <person name="Nadeau L.J."/>
            <person name="Nunn H.S."/>
            <person name="Stevenson B.S."/>
            <person name="Bojanowski C.L."/>
            <person name="Crookes-Goodson W.J."/>
        </authorList>
    </citation>
    <scope>NUCLEOTIDE SEQUENCE [LARGE SCALE GENOMIC DNA]</scope>
    <source>
        <strain evidence="3 4">D216</strain>
    </source>
</reference>
<dbReference type="InterPro" id="IPR049492">
    <property type="entry name" value="BD-FAE-like_dom"/>
</dbReference>
<dbReference type="AlphaFoldDB" id="A0A507B6B2"/>